<gene>
    <name evidence="1" type="ORF">XENOCAPTIV_010399</name>
</gene>
<evidence type="ECO:0000313" key="2">
    <source>
        <dbReference type="Proteomes" id="UP001434883"/>
    </source>
</evidence>
<dbReference type="EMBL" id="JAHRIN010027483">
    <property type="protein sequence ID" value="MEQ2201296.1"/>
    <property type="molecule type" value="Genomic_DNA"/>
</dbReference>
<proteinExistence type="predicted"/>
<evidence type="ECO:0000313" key="1">
    <source>
        <dbReference type="EMBL" id="MEQ2201296.1"/>
    </source>
</evidence>
<accession>A0ABV0QZV3</accession>
<reference evidence="1 2" key="1">
    <citation type="submission" date="2021-06" db="EMBL/GenBank/DDBJ databases">
        <authorList>
            <person name="Palmer J.M."/>
        </authorList>
    </citation>
    <scope>NUCLEOTIDE SEQUENCE [LARGE SCALE GENOMIC DNA]</scope>
    <source>
        <strain evidence="1 2">XC_2019</strain>
        <tissue evidence="1">Muscle</tissue>
    </source>
</reference>
<comment type="caution">
    <text evidence="1">The sequence shown here is derived from an EMBL/GenBank/DDBJ whole genome shotgun (WGS) entry which is preliminary data.</text>
</comment>
<keyword evidence="2" id="KW-1185">Reference proteome</keyword>
<name>A0ABV0QZV3_9TELE</name>
<dbReference type="Proteomes" id="UP001434883">
    <property type="component" value="Unassembled WGS sequence"/>
</dbReference>
<sequence>MITLAKYTSVIYRRTKSLQYKSEVRVKSLRTVEMTVDFQGMPPYTHSLPPPSSSSLLWSTSWPLNHHFSGPELVLTHRYCLEEGPSETELPVATQDVQRATGDAGHLLCGHCSINLVFFCHCAVWLIHKTTGTNCNKQSGLQRGTSGLIFLPSRTCRGVGPGTGQLTSLQTPHILDSNEHRQRSICNSFLPLANSQISQLFCCETFALF</sequence>
<organism evidence="1 2">
    <name type="scientific">Xenoophorus captivus</name>
    <dbReference type="NCBI Taxonomy" id="1517983"/>
    <lineage>
        <taxon>Eukaryota</taxon>
        <taxon>Metazoa</taxon>
        <taxon>Chordata</taxon>
        <taxon>Craniata</taxon>
        <taxon>Vertebrata</taxon>
        <taxon>Euteleostomi</taxon>
        <taxon>Actinopterygii</taxon>
        <taxon>Neopterygii</taxon>
        <taxon>Teleostei</taxon>
        <taxon>Neoteleostei</taxon>
        <taxon>Acanthomorphata</taxon>
        <taxon>Ovalentaria</taxon>
        <taxon>Atherinomorphae</taxon>
        <taxon>Cyprinodontiformes</taxon>
        <taxon>Goodeidae</taxon>
        <taxon>Xenoophorus</taxon>
    </lineage>
</organism>
<protein>
    <submittedName>
        <fullName evidence="1">Uncharacterized protein</fullName>
    </submittedName>
</protein>